<organism evidence="1 2">
    <name type="scientific">Eretmocerus hayati</name>
    <dbReference type="NCBI Taxonomy" id="131215"/>
    <lineage>
        <taxon>Eukaryota</taxon>
        <taxon>Metazoa</taxon>
        <taxon>Ecdysozoa</taxon>
        <taxon>Arthropoda</taxon>
        <taxon>Hexapoda</taxon>
        <taxon>Insecta</taxon>
        <taxon>Pterygota</taxon>
        <taxon>Neoptera</taxon>
        <taxon>Endopterygota</taxon>
        <taxon>Hymenoptera</taxon>
        <taxon>Apocrita</taxon>
        <taxon>Proctotrupomorpha</taxon>
        <taxon>Chalcidoidea</taxon>
        <taxon>Aphelinidae</taxon>
        <taxon>Aphelininae</taxon>
        <taxon>Eretmocerus</taxon>
    </lineage>
</organism>
<proteinExistence type="predicted"/>
<dbReference type="EMBL" id="CM056742">
    <property type="protein sequence ID" value="KAJ8675354.1"/>
    <property type="molecule type" value="Genomic_DNA"/>
</dbReference>
<reference evidence="1" key="1">
    <citation type="submission" date="2023-04" db="EMBL/GenBank/DDBJ databases">
        <title>A chromosome-level genome assembly of the parasitoid wasp Eretmocerus hayati.</title>
        <authorList>
            <person name="Zhong Y."/>
            <person name="Liu S."/>
            <person name="Liu Y."/>
        </authorList>
    </citation>
    <scope>NUCLEOTIDE SEQUENCE</scope>
    <source>
        <strain evidence="1">ZJU_SS_LIU_2023</strain>
    </source>
</reference>
<sequence length="1003" mass="112775">MTTEIELNGVPIRFPFKPYDVQKDYMSKVIECLQEGKNGVLESPTGTGKTLSLLCSSLAWLMIKKAQLQVQAQQVSALDQVGSGHDFGSQFTMGLNKGGGKVLGLMQNSFAFTAPKIIYASRTHSQLSQAMQELKRTSYNHVYVAVLGSRDQLCIHPEVAKEQSSATKIHMCQAKVKARTCYFYNNVETRKDDPNIRQNILDIEDLVKAGQKFKCCPYFLAKELKQNSDIIFMPYNYLLDPKTRKAQGVELQNNIILLDEAHNVEKMCEEAASLQISSTDIAVCIDEITAVMKDLSKEMGEDFSNEIAPGQNDFSAEDLCILKAMFLELEKAIDSIEIKKRDEGDTYPGSYIFELLSKADISQGKEQLVTDKLDKIILYLTTVSTSPFNKKGNALQKFSDLLKVVFSGSNSVSYKERVKKCYKVYIQPEQPKKSFKNDAWETKKLTKSDGKLISYWCFSPGFGMQQLIDHGARSIILTSGTLSPLKPFISEIGIDISVQLENPHIVTEKQICVGVVSNGCDGHMLNSSYNTRNDPKYITSLGQSIKVLSCVLPHGLLVFFPSYPIMRKCQDDWQKAGIWTQIENRKPIFVEPQSKDGFNSIMTEYYKKVQDPAHHGAIFMAVCRGKVSEGLDFANANGRAVIITGLPFPPLKDPRVILKQRYLDENKSAGKESLTGQQWYQLEASRAVNQAIGRIIRHKNDYGAILLCDIRFENQSFKQQLSAWLRPHIKKFDSFRLTLKELREFFKFAHTSLPQPRPSISELPEVAMSAVPAKFDTSGTRKVKITPKVETADSERSSDDFDLSSYKTQNDSQVESNSNGKKPSAGGFASMFDEKPKTLINLQTCKMSASTSLFQESALLASTSERVEPVAKKRKLKVKPLYFSIESPSVSSLFSCKNSSAESPEQRPTNNGNDSASKEKGKTYLKQVKDSLSQEKYKTFKEMVSTYSRGESDYDQLINTLTELFIVDQDLKHLFIGFKTFVKKIHVESFDKNIKEVENFSII</sequence>
<accession>A0ACC2NVR6</accession>
<keyword evidence="2" id="KW-1185">Reference proteome</keyword>
<dbReference type="Proteomes" id="UP001239111">
    <property type="component" value="Chromosome 2"/>
</dbReference>
<protein>
    <submittedName>
        <fullName evidence="1">Uncharacterized protein</fullName>
    </submittedName>
</protein>
<name>A0ACC2NVR6_9HYME</name>
<evidence type="ECO:0000313" key="2">
    <source>
        <dbReference type="Proteomes" id="UP001239111"/>
    </source>
</evidence>
<gene>
    <name evidence="1" type="ORF">QAD02_011140</name>
</gene>
<comment type="caution">
    <text evidence="1">The sequence shown here is derived from an EMBL/GenBank/DDBJ whole genome shotgun (WGS) entry which is preliminary data.</text>
</comment>
<evidence type="ECO:0000313" key="1">
    <source>
        <dbReference type="EMBL" id="KAJ8675354.1"/>
    </source>
</evidence>